<evidence type="ECO:0000256" key="2">
    <source>
        <dbReference type="ARBA" id="ARBA00005568"/>
    </source>
</evidence>
<evidence type="ECO:0000313" key="10">
    <source>
        <dbReference type="Proteomes" id="UP000198599"/>
    </source>
</evidence>
<dbReference type="OrthoDB" id="9802624at2"/>
<dbReference type="FunFam" id="3.20.20.60:FF:000004">
    <property type="entry name" value="5-keto-4-deoxy-D-glucarate aldolase"/>
    <property type="match status" value="1"/>
</dbReference>
<dbReference type="InterPro" id="IPR015813">
    <property type="entry name" value="Pyrv/PenolPyrv_kinase-like_dom"/>
</dbReference>
<proteinExistence type="inferred from homology"/>
<evidence type="ECO:0000256" key="6">
    <source>
        <dbReference type="ARBA" id="ARBA00045074"/>
    </source>
</evidence>
<keyword evidence="4" id="KW-0456">Lyase</keyword>
<dbReference type="PANTHER" id="PTHR30502">
    <property type="entry name" value="2-KETO-3-DEOXY-L-RHAMNONATE ALDOLASE"/>
    <property type="match status" value="1"/>
</dbReference>
<dbReference type="PANTHER" id="PTHR30502:SF4">
    <property type="entry name" value="5-KETO-4-DEOXY-D-GLUCARATE ALDOLASE"/>
    <property type="match status" value="1"/>
</dbReference>
<comment type="similarity">
    <text evidence="2">Belongs to the HpcH/HpaI aldolase family.</text>
</comment>
<dbReference type="EMBL" id="FOVP01000004">
    <property type="protein sequence ID" value="SFN52951.1"/>
    <property type="molecule type" value="Genomic_DNA"/>
</dbReference>
<keyword evidence="5" id="KW-0670">Pyruvate</keyword>
<evidence type="ECO:0000256" key="3">
    <source>
        <dbReference type="ARBA" id="ARBA00022723"/>
    </source>
</evidence>
<evidence type="ECO:0000256" key="1">
    <source>
        <dbReference type="ARBA" id="ARBA00001968"/>
    </source>
</evidence>
<dbReference type="GO" id="GO:0005737">
    <property type="term" value="C:cytoplasm"/>
    <property type="evidence" value="ECO:0007669"/>
    <property type="project" value="UniProtKB-ARBA"/>
</dbReference>
<keyword evidence="10" id="KW-1185">Reference proteome</keyword>
<keyword evidence="3" id="KW-0479">Metal-binding</keyword>
<dbReference type="STRING" id="1005928.SAMN04487859_10463"/>
<dbReference type="GO" id="GO:0046872">
    <property type="term" value="F:metal ion binding"/>
    <property type="evidence" value="ECO:0007669"/>
    <property type="project" value="UniProtKB-KW"/>
</dbReference>
<dbReference type="SUPFAM" id="SSF51621">
    <property type="entry name" value="Phosphoenolpyruvate/pyruvate domain"/>
    <property type="match status" value="1"/>
</dbReference>
<sequence>MPAPINAFKAALAKGDMQYGCWAGFADAYATEVLASARFDWLVIDGEHAPNDLRSITAQLAVLSSKHSHPVVRLPMGEDWAIKQVLDAGAQTLLIPMVESADQACALVRAMRYPPHGIRGSGAALARASNFSTIPDYIATANAQMCLVVQVETMDGIAALDEILKVEGVDGVFIGPSDLAADMGHMGDSSAAPVARTIKDALARIAASDKAAGILALDHGTAQTYADWGAQFLAVGIDVVMLAQTARATMAKWRDEG</sequence>
<feature type="domain" description="HpcH/HpaI aldolase/citrate lyase" evidence="8">
    <location>
        <begin position="18"/>
        <end position="242"/>
    </location>
</feature>
<evidence type="ECO:0000256" key="5">
    <source>
        <dbReference type="ARBA" id="ARBA00023317"/>
    </source>
</evidence>
<dbReference type="Pfam" id="PF03328">
    <property type="entry name" value="HpcH_HpaI"/>
    <property type="match status" value="1"/>
</dbReference>
<organism evidence="9 10">
    <name type="scientific">Roseovarius lutimaris</name>
    <dbReference type="NCBI Taxonomy" id="1005928"/>
    <lineage>
        <taxon>Bacteria</taxon>
        <taxon>Pseudomonadati</taxon>
        <taxon>Pseudomonadota</taxon>
        <taxon>Alphaproteobacteria</taxon>
        <taxon>Rhodobacterales</taxon>
        <taxon>Roseobacteraceae</taxon>
        <taxon>Roseovarius</taxon>
    </lineage>
</organism>
<comment type="catalytic activity">
    <reaction evidence="6">
        <text>D-glyceraldehyde + pyruvate = 2-dehydro-3-deoxy-L-galactonate</text>
        <dbReference type="Rhea" id="RHEA:80055"/>
        <dbReference type="ChEBI" id="CHEBI:15361"/>
        <dbReference type="ChEBI" id="CHEBI:17378"/>
        <dbReference type="ChEBI" id="CHEBI:75545"/>
    </reaction>
</comment>
<dbReference type="InterPro" id="IPR050251">
    <property type="entry name" value="HpcH-HpaI_aldolase"/>
</dbReference>
<accession>A0A1I4ZRR9</accession>
<reference evidence="10" key="1">
    <citation type="submission" date="2016-10" db="EMBL/GenBank/DDBJ databases">
        <authorList>
            <person name="Varghese N."/>
            <person name="Submissions S."/>
        </authorList>
    </citation>
    <scope>NUCLEOTIDE SEQUENCE [LARGE SCALE GENOMIC DNA]</scope>
    <source>
        <strain evidence="10">DSM 28463</strain>
    </source>
</reference>
<protein>
    <recommendedName>
        <fullName evidence="7">Hydroxypyruvate/pyruvate aldolase</fullName>
    </recommendedName>
</protein>
<evidence type="ECO:0000256" key="4">
    <source>
        <dbReference type="ARBA" id="ARBA00023239"/>
    </source>
</evidence>
<evidence type="ECO:0000313" key="9">
    <source>
        <dbReference type="EMBL" id="SFN52951.1"/>
    </source>
</evidence>
<gene>
    <name evidence="9" type="ORF">SAMN04487859_10463</name>
</gene>
<name>A0A1I4ZRR9_9RHOB</name>
<dbReference type="RefSeq" id="WP_092835236.1">
    <property type="nucleotide sequence ID" value="NZ_FOVP01000004.1"/>
</dbReference>
<dbReference type="GO" id="GO:0016832">
    <property type="term" value="F:aldehyde-lyase activity"/>
    <property type="evidence" value="ECO:0007669"/>
    <property type="project" value="TreeGrafter"/>
</dbReference>
<evidence type="ECO:0000256" key="7">
    <source>
        <dbReference type="ARBA" id="ARBA00068169"/>
    </source>
</evidence>
<dbReference type="AlphaFoldDB" id="A0A1I4ZRR9"/>
<dbReference type="Proteomes" id="UP000198599">
    <property type="component" value="Unassembled WGS sequence"/>
</dbReference>
<dbReference type="InterPro" id="IPR005000">
    <property type="entry name" value="Aldolase/citrate-lyase_domain"/>
</dbReference>
<dbReference type="InterPro" id="IPR040442">
    <property type="entry name" value="Pyrv_kinase-like_dom_sf"/>
</dbReference>
<evidence type="ECO:0000259" key="8">
    <source>
        <dbReference type="Pfam" id="PF03328"/>
    </source>
</evidence>
<comment type="cofactor">
    <cofactor evidence="1">
        <name>a divalent metal cation</name>
        <dbReference type="ChEBI" id="CHEBI:60240"/>
    </cofactor>
</comment>
<dbReference type="Gene3D" id="3.20.20.60">
    <property type="entry name" value="Phosphoenolpyruvate-binding domains"/>
    <property type="match status" value="1"/>
</dbReference>